<feature type="region of interest" description="Disordered" evidence="1">
    <location>
        <begin position="476"/>
        <end position="522"/>
    </location>
</feature>
<dbReference type="Gene3D" id="2.160.20.120">
    <property type="match status" value="1"/>
</dbReference>
<feature type="chain" id="PRO_5016955253" description="Auto-transporter adhesin head GIN domain-containing protein" evidence="2">
    <location>
        <begin position="31"/>
        <end position="795"/>
    </location>
</feature>
<evidence type="ECO:0000256" key="1">
    <source>
        <dbReference type="SAM" id="MobiDB-lite"/>
    </source>
</evidence>
<dbReference type="AlphaFoldDB" id="A0A383W198"/>
<feature type="signal peptide" evidence="2">
    <location>
        <begin position="1"/>
        <end position="30"/>
    </location>
</feature>
<feature type="compositionally biased region" description="Pro residues" evidence="1">
    <location>
        <begin position="495"/>
        <end position="509"/>
    </location>
</feature>
<feature type="compositionally biased region" description="Polar residues" evidence="1">
    <location>
        <begin position="616"/>
        <end position="626"/>
    </location>
</feature>
<keyword evidence="4" id="KW-1185">Reference proteome</keyword>
<feature type="compositionally biased region" description="Gly residues" evidence="1">
    <location>
        <begin position="754"/>
        <end position="771"/>
    </location>
</feature>
<reference evidence="3 4" key="1">
    <citation type="submission" date="2016-10" db="EMBL/GenBank/DDBJ databases">
        <authorList>
            <person name="Cai Z."/>
        </authorList>
    </citation>
    <scope>NUCLEOTIDE SEQUENCE [LARGE SCALE GENOMIC DNA]</scope>
</reference>
<organism evidence="3 4">
    <name type="scientific">Tetradesmus obliquus</name>
    <name type="common">Green alga</name>
    <name type="synonym">Acutodesmus obliquus</name>
    <dbReference type="NCBI Taxonomy" id="3088"/>
    <lineage>
        <taxon>Eukaryota</taxon>
        <taxon>Viridiplantae</taxon>
        <taxon>Chlorophyta</taxon>
        <taxon>core chlorophytes</taxon>
        <taxon>Chlorophyceae</taxon>
        <taxon>CS clade</taxon>
        <taxon>Sphaeropleales</taxon>
        <taxon>Scenedesmaceae</taxon>
        <taxon>Tetradesmus</taxon>
    </lineage>
</organism>
<dbReference type="Proteomes" id="UP000256970">
    <property type="component" value="Unassembled WGS sequence"/>
</dbReference>
<name>A0A383W198_TETOB</name>
<feature type="compositionally biased region" description="Low complexity" evidence="1">
    <location>
        <begin position="402"/>
        <end position="454"/>
    </location>
</feature>
<feature type="region of interest" description="Disordered" evidence="1">
    <location>
        <begin position="379"/>
        <end position="454"/>
    </location>
</feature>
<feature type="compositionally biased region" description="Low complexity" evidence="1">
    <location>
        <begin position="476"/>
        <end position="494"/>
    </location>
</feature>
<protein>
    <recommendedName>
        <fullName evidence="5">Auto-transporter adhesin head GIN domain-containing protein</fullName>
    </recommendedName>
</protein>
<feature type="region of interest" description="Disordered" evidence="1">
    <location>
        <begin position="651"/>
        <end position="712"/>
    </location>
</feature>
<evidence type="ECO:0000313" key="4">
    <source>
        <dbReference type="Proteomes" id="UP000256970"/>
    </source>
</evidence>
<dbReference type="STRING" id="3088.A0A383W198"/>
<accession>A0A383W198</accession>
<feature type="compositionally biased region" description="Low complexity" evidence="1">
    <location>
        <begin position="601"/>
        <end position="615"/>
    </location>
</feature>
<dbReference type="EMBL" id="FNXT01001052">
    <property type="protein sequence ID" value="SZX71468.1"/>
    <property type="molecule type" value="Genomic_DNA"/>
</dbReference>
<feature type="region of interest" description="Disordered" evidence="1">
    <location>
        <begin position="547"/>
        <end position="567"/>
    </location>
</feature>
<feature type="region of interest" description="Disordered" evidence="1">
    <location>
        <begin position="601"/>
        <end position="635"/>
    </location>
</feature>
<evidence type="ECO:0000313" key="3">
    <source>
        <dbReference type="EMBL" id="SZX71468.1"/>
    </source>
</evidence>
<evidence type="ECO:0008006" key="5">
    <source>
        <dbReference type="Google" id="ProtNLM"/>
    </source>
</evidence>
<feature type="compositionally biased region" description="Pro residues" evidence="1">
    <location>
        <begin position="387"/>
        <end position="397"/>
    </location>
</feature>
<feature type="compositionally biased region" description="Low complexity" evidence="1">
    <location>
        <begin position="652"/>
        <end position="685"/>
    </location>
</feature>
<evidence type="ECO:0000256" key="2">
    <source>
        <dbReference type="SAM" id="SignalP"/>
    </source>
</evidence>
<sequence>MRRQHPTLRLALLLPAVVLLLLAATPSIQAQDATATTAAAAPEANSTAALNTTAPAASNTATAASVPTGNATDNATTLTLSSVDQQLPPFKGLRSCLPFNILLAAAKENATAGNDTAASSNSSSSGRIIFQAEFAVINQTVAAIEDDVLTLSLAGGFESRQPINLTVVMPAAAQLRYVANYGSGAVVLGPGHNTTLLRLLAPTVGTIQAFNVTADTLAFSSNGVLGSSVSGAFKHADIVTDVATGSVALTSSTPVNLTVQLGGITTVVADVPAGSSISGSAGGLSKVQYTDGNCDVTTQMPFPFPAPSIFGPGGFGFGAGGNAMQQANSKCQQVQAGAAQPVVAIAANPQWTCGVIVDGTLSCQQGNDTGQVLQWNVTNTTATQQPPTTPDVAPPPGVGNRDNPNAVSSSPSPTTAAAAAAPPTDTTTGTTNAGTAGAANAASPSPSPAANVAVAGNAGNSAGNNADATAGGLTEVPALSSTTSPASPAAATTPSPEPVEAPLPAPPNPAAGTGGGRKMLQGTPVGFGLPSAFQGFPFGTTTMTPGGTISTGSFTSGPGASSFSSGSVPGATQMPMLMKKLHLRPWCIFFQLWQRSFTSGPGASSFSSGSVPGATQTSTSQGGSPATTTLSTGGVGSTVFNPVVVPATTPQTFAADNATSNTTTTTNATGASPSPQTTSPSAAGAAAGGGGATPGSASGGPVSVSMRTAGPSGAAGVAVVNTACSSRQQSLSMLVTPAAEQQRPTMNFPTRPGGNNGGTSGGTGSVTGGTAGDASASGAGGASNNTTAPASTPLP</sequence>
<proteinExistence type="predicted"/>
<gene>
    <name evidence="3" type="ORF">BQ4739_LOCUS11613</name>
</gene>
<feature type="region of interest" description="Disordered" evidence="1">
    <location>
        <begin position="731"/>
        <end position="795"/>
    </location>
</feature>
<keyword evidence="2" id="KW-0732">Signal</keyword>
<feature type="compositionally biased region" description="Low complexity" evidence="1">
    <location>
        <begin position="772"/>
        <end position="788"/>
    </location>
</feature>